<evidence type="ECO:0000256" key="8">
    <source>
        <dbReference type="ARBA" id="ARBA00023015"/>
    </source>
</evidence>
<dbReference type="Gramene" id="TVU09307">
    <property type="protein sequence ID" value="TVU09307"/>
    <property type="gene ID" value="EJB05_42770"/>
</dbReference>
<keyword evidence="10" id="KW-0804">Transcription</keyword>
<dbReference type="InterPro" id="IPR036955">
    <property type="entry name" value="AP2/ERF_dom_sf"/>
</dbReference>
<feature type="compositionally biased region" description="Low complexity" evidence="13">
    <location>
        <begin position="70"/>
        <end position="99"/>
    </location>
</feature>
<evidence type="ECO:0000256" key="1">
    <source>
        <dbReference type="ARBA" id="ARBA00004123"/>
    </source>
</evidence>
<keyword evidence="9" id="KW-0238">DNA-binding</keyword>
<sequence length="708" mass="76099">DWLLKEEESELQNAQCNGNIRPATRSICKNNTNISIATAEDAARAYDCAALLLYGPRAHLNLTAPPPQPLAAASHPHSSSSASAPPALRPLLPRPAAASHQHSPRAAGFLSNGQVQFHLLAAPAQQPSPPSLPSLYYASTATASTARALSDPFPKEPPIILFQSNRPRRDQRDAEGRQDGRSVSNSSFVAALSPAARPPPSGRPAPPPPLSCTRLPFDHFTSALPHCRRSQRRRSAIAMENTVNTDTATSTDTTASTGPSFTKPLFSFSSPGASFGFGFGFDAAPSPGPPPPPAVEVLLSEESPVASSSLEPLVVGDSLSIYKGRVSTTDVFGVKNSDLVPGKYEGGLKLWEGSLDLVKTLNSEINDDKLLLEGKRVLELGCGHGLPGIFAGLKGAGLIHFQDFNAEVLKCLTIPNVKGNLFKEQSEGTCMSRSVGFFAGDWSEMDKLLLCGDAEHDKKTSHNTEDKTSSGYDIILMAETVYALSSLPNLYGLIKKCLHYPGGVVYMAGKKYYFGVGGGTRQFLRLVEEDGAMQPELVNDVADGSSNVREGSFHVPTVLVFCDLYVLLVASISLALQLFQCAAMMGFQDTGIVGGSRTASFFQYQRLECRDDVAAPRPRWRWLPALEGKSVSSCFVHVKKLKWSRITSALLPKKVAEISSKIRHTGAMTDANICPAIIFMSPWGLPVISRPLLAGNKGRLFILHCAFN</sequence>
<dbReference type="InterPro" id="IPR019410">
    <property type="entry name" value="Methyltransf_16"/>
</dbReference>
<dbReference type="GO" id="GO:0018064">
    <property type="term" value="F:protein-L-histidine N-tele-methyltransferase activity"/>
    <property type="evidence" value="ECO:0007669"/>
    <property type="project" value="UniProtKB-EC"/>
</dbReference>
<dbReference type="GO" id="GO:0005634">
    <property type="term" value="C:nucleus"/>
    <property type="evidence" value="ECO:0007669"/>
    <property type="project" value="UniProtKB-SubCell"/>
</dbReference>
<evidence type="ECO:0000256" key="7">
    <source>
        <dbReference type="ARBA" id="ARBA00022691"/>
    </source>
</evidence>
<evidence type="ECO:0000256" key="13">
    <source>
        <dbReference type="SAM" id="MobiDB-lite"/>
    </source>
</evidence>
<evidence type="ECO:0000256" key="2">
    <source>
        <dbReference type="ARBA" id="ARBA00004496"/>
    </source>
</evidence>
<keyword evidence="16" id="KW-1185">Reference proteome</keyword>
<keyword evidence="5" id="KW-0489">Methyltransferase</keyword>
<feature type="non-terminal residue" evidence="15">
    <location>
        <position position="708"/>
    </location>
</feature>
<accession>A0A5J9TDM3</accession>
<dbReference type="PANTHER" id="PTHR14614">
    <property type="entry name" value="HEPATOCELLULAR CARCINOMA-ASSOCIATED ANTIGEN"/>
    <property type="match status" value="1"/>
</dbReference>
<dbReference type="EMBL" id="RWGY01000039">
    <property type="protein sequence ID" value="TVU09307.1"/>
    <property type="molecule type" value="Genomic_DNA"/>
</dbReference>
<reference evidence="15 16" key="1">
    <citation type="journal article" date="2019" name="Sci. Rep.">
        <title>A high-quality genome of Eragrostis curvula grass provides insights into Poaceae evolution and supports new strategies to enhance forage quality.</title>
        <authorList>
            <person name="Carballo J."/>
            <person name="Santos B.A.C.M."/>
            <person name="Zappacosta D."/>
            <person name="Garbus I."/>
            <person name="Selva J.P."/>
            <person name="Gallo C.A."/>
            <person name="Diaz A."/>
            <person name="Albertini E."/>
            <person name="Caccamo M."/>
            <person name="Echenique V."/>
        </authorList>
    </citation>
    <scope>NUCLEOTIDE SEQUENCE [LARGE SCALE GENOMIC DNA]</scope>
    <source>
        <strain evidence="16">cv. Victoria</strain>
        <tissue evidence="15">Leaf</tissue>
    </source>
</reference>
<evidence type="ECO:0000256" key="3">
    <source>
        <dbReference type="ARBA" id="ARBA00012533"/>
    </source>
</evidence>
<evidence type="ECO:0000313" key="15">
    <source>
        <dbReference type="EMBL" id="TVU09307.1"/>
    </source>
</evidence>
<evidence type="ECO:0000256" key="9">
    <source>
        <dbReference type="ARBA" id="ARBA00023125"/>
    </source>
</evidence>
<keyword evidence="4" id="KW-0963">Cytoplasm</keyword>
<dbReference type="InterPro" id="IPR029063">
    <property type="entry name" value="SAM-dependent_MTases_sf"/>
</dbReference>
<dbReference type="SMART" id="SM00380">
    <property type="entry name" value="AP2"/>
    <property type="match status" value="1"/>
</dbReference>
<feature type="region of interest" description="Disordered" evidence="13">
    <location>
        <begin position="65"/>
        <end position="104"/>
    </location>
</feature>
<evidence type="ECO:0000256" key="5">
    <source>
        <dbReference type="ARBA" id="ARBA00022603"/>
    </source>
</evidence>
<evidence type="ECO:0000256" key="11">
    <source>
        <dbReference type="ARBA" id="ARBA00023242"/>
    </source>
</evidence>
<evidence type="ECO:0000256" key="4">
    <source>
        <dbReference type="ARBA" id="ARBA00022490"/>
    </source>
</evidence>
<comment type="similarity">
    <text evidence="12">Belongs to the methyltransferase superfamily. METTL18 family.</text>
</comment>
<evidence type="ECO:0000313" key="16">
    <source>
        <dbReference type="Proteomes" id="UP000324897"/>
    </source>
</evidence>
<keyword evidence="8" id="KW-0805">Transcription regulation</keyword>
<dbReference type="EC" id="2.1.1.85" evidence="3"/>
<feature type="non-terminal residue" evidence="15">
    <location>
        <position position="1"/>
    </location>
</feature>
<feature type="compositionally biased region" description="Pro residues" evidence="13">
    <location>
        <begin position="196"/>
        <end position="210"/>
    </location>
</feature>
<comment type="subcellular location">
    <subcellularLocation>
        <location evidence="2">Cytoplasm</location>
    </subcellularLocation>
    <subcellularLocation>
        <location evidence="1">Nucleus</location>
    </subcellularLocation>
</comment>
<dbReference type="OrthoDB" id="1723750at2759"/>
<comment type="caution">
    <text evidence="15">The sequence shown here is derived from an EMBL/GenBank/DDBJ whole genome shotgun (WGS) entry which is preliminary data.</text>
</comment>
<dbReference type="GO" id="GO:0032259">
    <property type="term" value="P:methylation"/>
    <property type="evidence" value="ECO:0007669"/>
    <property type="project" value="UniProtKB-KW"/>
</dbReference>
<organism evidence="15 16">
    <name type="scientific">Eragrostis curvula</name>
    <name type="common">weeping love grass</name>
    <dbReference type="NCBI Taxonomy" id="38414"/>
    <lineage>
        <taxon>Eukaryota</taxon>
        <taxon>Viridiplantae</taxon>
        <taxon>Streptophyta</taxon>
        <taxon>Embryophyta</taxon>
        <taxon>Tracheophyta</taxon>
        <taxon>Spermatophyta</taxon>
        <taxon>Magnoliopsida</taxon>
        <taxon>Liliopsida</taxon>
        <taxon>Poales</taxon>
        <taxon>Poaceae</taxon>
        <taxon>PACMAD clade</taxon>
        <taxon>Chloridoideae</taxon>
        <taxon>Eragrostideae</taxon>
        <taxon>Eragrostidinae</taxon>
        <taxon>Eragrostis</taxon>
    </lineage>
</organism>
<dbReference type="Gene3D" id="3.30.730.10">
    <property type="entry name" value="AP2/ERF domain"/>
    <property type="match status" value="1"/>
</dbReference>
<dbReference type="GO" id="GO:0003700">
    <property type="term" value="F:DNA-binding transcription factor activity"/>
    <property type="evidence" value="ECO:0007669"/>
    <property type="project" value="InterPro"/>
</dbReference>
<dbReference type="AlphaFoldDB" id="A0A5J9TDM3"/>
<evidence type="ECO:0000259" key="14">
    <source>
        <dbReference type="SMART" id="SM00380"/>
    </source>
</evidence>
<evidence type="ECO:0000256" key="12">
    <source>
        <dbReference type="ARBA" id="ARBA00038126"/>
    </source>
</evidence>
<dbReference type="GO" id="GO:0005737">
    <property type="term" value="C:cytoplasm"/>
    <property type="evidence" value="ECO:0007669"/>
    <property type="project" value="UniProtKB-SubCell"/>
</dbReference>
<evidence type="ECO:0000256" key="10">
    <source>
        <dbReference type="ARBA" id="ARBA00023163"/>
    </source>
</evidence>
<dbReference type="GO" id="GO:0003677">
    <property type="term" value="F:DNA binding"/>
    <property type="evidence" value="ECO:0007669"/>
    <property type="project" value="UniProtKB-KW"/>
</dbReference>
<feature type="compositionally biased region" description="Basic and acidic residues" evidence="13">
    <location>
        <begin position="167"/>
        <end position="180"/>
    </location>
</feature>
<proteinExistence type="inferred from homology"/>
<feature type="region of interest" description="Disordered" evidence="13">
    <location>
        <begin position="148"/>
        <end position="214"/>
    </location>
</feature>
<evidence type="ECO:0000256" key="6">
    <source>
        <dbReference type="ARBA" id="ARBA00022679"/>
    </source>
</evidence>
<dbReference type="InterPro" id="IPR001471">
    <property type="entry name" value="AP2/ERF_dom"/>
</dbReference>
<keyword evidence="11" id="KW-0539">Nucleus</keyword>
<name>A0A5J9TDM3_9POAL</name>
<gene>
    <name evidence="15" type="ORF">EJB05_42770</name>
</gene>
<protein>
    <recommendedName>
        <fullName evidence="3">protein-histidine N-methyltransferase</fullName>
        <ecNumber evidence="3">2.1.1.85</ecNumber>
    </recommendedName>
</protein>
<dbReference type="SUPFAM" id="SSF53335">
    <property type="entry name" value="S-adenosyl-L-methionine-dependent methyltransferases"/>
    <property type="match status" value="1"/>
</dbReference>
<keyword evidence="7" id="KW-0949">S-adenosyl-L-methionine</keyword>
<dbReference type="PANTHER" id="PTHR14614:SF39">
    <property type="entry name" value="HISTIDINE PROTEIN METHYLTRANSFERASE 1 HOMOLOG"/>
    <property type="match status" value="1"/>
</dbReference>
<dbReference type="Gene3D" id="3.40.50.150">
    <property type="entry name" value="Vaccinia Virus protein VP39"/>
    <property type="match status" value="1"/>
</dbReference>
<feature type="domain" description="AP2/ERF" evidence="14">
    <location>
        <begin position="21"/>
        <end position="69"/>
    </location>
</feature>
<keyword evidence="6" id="KW-0808">Transferase</keyword>
<dbReference type="Proteomes" id="UP000324897">
    <property type="component" value="Chromosome 3"/>
</dbReference>